<evidence type="ECO:0000313" key="7">
    <source>
        <dbReference type="EMBL" id="NKI31931.1"/>
    </source>
</evidence>
<sequence>MNPILRGYLRLCRPPNLPTAAADILAGLAIIGAFSSPSWPVEALFLVVSSIFLYAGGVVFNDFFDYEIDLVERPERPLPSGTIPLKNAAIFGALLMLTGLLLATLVSIFSGVVALVLILTILLYDSWGKNHSFFGPLNMGLCRGLNLLLGMSLVQTFDYWQYALIPVLFIFAVTLISRGEVHGNNKKNIIFAGVLYGLVLISVMLLNNLYGVEQFGYLLFLGLFAIMVLIPLIRAYRENIPKNIMKAVKAGVLSIILLDAAIASAFAGLQIGLLIVLLLPLSILLAKAFAVT</sequence>
<feature type="transmembrane region" description="Helical" evidence="6">
    <location>
        <begin position="215"/>
        <end position="236"/>
    </location>
</feature>
<evidence type="ECO:0000256" key="2">
    <source>
        <dbReference type="ARBA" id="ARBA00022475"/>
    </source>
</evidence>
<organism evidence="7 8">
    <name type="scientific">Croceivirga thetidis</name>
    <dbReference type="NCBI Taxonomy" id="2721623"/>
    <lineage>
        <taxon>Bacteria</taxon>
        <taxon>Pseudomonadati</taxon>
        <taxon>Bacteroidota</taxon>
        <taxon>Flavobacteriia</taxon>
        <taxon>Flavobacteriales</taxon>
        <taxon>Flavobacteriaceae</taxon>
        <taxon>Croceivirga</taxon>
    </lineage>
</organism>
<keyword evidence="5 6" id="KW-0472">Membrane</keyword>
<feature type="transmembrane region" description="Helical" evidence="6">
    <location>
        <begin position="43"/>
        <end position="64"/>
    </location>
</feature>
<keyword evidence="2" id="KW-1003">Cell membrane</keyword>
<dbReference type="InterPro" id="IPR050475">
    <property type="entry name" value="Prenyltransferase_related"/>
</dbReference>
<protein>
    <submittedName>
        <fullName evidence="7">UbiA-like protein EboC</fullName>
    </submittedName>
</protein>
<feature type="transmembrane region" description="Helical" evidence="6">
    <location>
        <begin position="189"/>
        <end position="209"/>
    </location>
</feature>
<feature type="transmembrane region" description="Helical" evidence="6">
    <location>
        <begin position="20"/>
        <end position="37"/>
    </location>
</feature>
<dbReference type="CDD" id="cd13964">
    <property type="entry name" value="PT_UbiA_1"/>
    <property type="match status" value="1"/>
</dbReference>
<dbReference type="PANTHER" id="PTHR42723">
    <property type="entry name" value="CHLOROPHYLL SYNTHASE"/>
    <property type="match status" value="1"/>
</dbReference>
<reference evidence="7 8" key="1">
    <citation type="submission" date="2020-04" db="EMBL/GenBank/DDBJ databases">
        <authorList>
            <person name="Yoon J."/>
        </authorList>
    </citation>
    <scope>NUCLEOTIDE SEQUENCE [LARGE SCALE GENOMIC DNA]</scope>
    <source>
        <strain evidence="7 8">DJ-13</strain>
    </source>
</reference>
<comment type="subcellular location">
    <subcellularLocation>
        <location evidence="1">Membrane</location>
        <topology evidence="1">Multi-pass membrane protein</topology>
    </subcellularLocation>
</comment>
<dbReference type="Pfam" id="PF01040">
    <property type="entry name" value="UbiA"/>
    <property type="match status" value="1"/>
</dbReference>
<dbReference type="Gene3D" id="1.10.357.140">
    <property type="entry name" value="UbiA prenyltransferase"/>
    <property type="match status" value="1"/>
</dbReference>
<dbReference type="EMBL" id="JAAWWL010000002">
    <property type="protein sequence ID" value="NKI31931.1"/>
    <property type="molecule type" value="Genomic_DNA"/>
</dbReference>
<gene>
    <name evidence="7" type="primary">eboC</name>
    <name evidence="7" type="ORF">HCU67_08220</name>
</gene>
<feature type="transmembrane region" description="Helical" evidence="6">
    <location>
        <begin position="108"/>
        <end position="126"/>
    </location>
</feature>
<keyword evidence="3 6" id="KW-0812">Transmembrane</keyword>
<evidence type="ECO:0000256" key="4">
    <source>
        <dbReference type="ARBA" id="ARBA00022989"/>
    </source>
</evidence>
<feature type="transmembrane region" description="Helical" evidence="6">
    <location>
        <begin position="248"/>
        <end position="267"/>
    </location>
</feature>
<evidence type="ECO:0000313" key="8">
    <source>
        <dbReference type="Proteomes" id="UP000718451"/>
    </source>
</evidence>
<dbReference type="RefSeq" id="WP_168552165.1">
    <property type="nucleotide sequence ID" value="NZ_JAAWWL010000002.1"/>
</dbReference>
<feature type="transmembrane region" description="Helical" evidence="6">
    <location>
        <begin position="159"/>
        <end position="177"/>
    </location>
</feature>
<feature type="transmembrane region" description="Helical" evidence="6">
    <location>
        <begin position="273"/>
        <end position="291"/>
    </location>
</feature>
<dbReference type="Proteomes" id="UP000718451">
    <property type="component" value="Unassembled WGS sequence"/>
</dbReference>
<keyword evidence="4 6" id="KW-1133">Transmembrane helix</keyword>
<proteinExistence type="predicted"/>
<keyword evidence="8" id="KW-1185">Reference proteome</keyword>
<evidence type="ECO:0000256" key="1">
    <source>
        <dbReference type="ARBA" id="ARBA00004141"/>
    </source>
</evidence>
<dbReference type="NCBIfam" id="NF035940">
    <property type="entry name" value="prenyl_rel_EboC"/>
    <property type="match status" value="1"/>
</dbReference>
<dbReference type="PANTHER" id="PTHR42723:SF1">
    <property type="entry name" value="CHLOROPHYLL SYNTHASE, CHLOROPLASTIC"/>
    <property type="match status" value="1"/>
</dbReference>
<comment type="caution">
    <text evidence="7">The sequence shown here is derived from an EMBL/GenBank/DDBJ whole genome shotgun (WGS) entry which is preliminary data.</text>
</comment>
<dbReference type="InterPro" id="IPR044878">
    <property type="entry name" value="UbiA_sf"/>
</dbReference>
<dbReference type="InterPro" id="IPR000537">
    <property type="entry name" value="UbiA_prenyltransferase"/>
</dbReference>
<evidence type="ECO:0000256" key="5">
    <source>
        <dbReference type="ARBA" id="ARBA00023136"/>
    </source>
</evidence>
<accession>A0ABX1GS95</accession>
<name>A0ABX1GS95_9FLAO</name>
<evidence type="ECO:0000256" key="6">
    <source>
        <dbReference type="SAM" id="Phobius"/>
    </source>
</evidence>
<evidence type="ECO:0000256" key="3">
    <source>
        <dbReference type="ARBA" id="ARBA00022692"/>
    </source>
</evidence>